<keyword evidence="1" id="KW-0472">Membrane</keyword>
<evidence type="ECO:0000256" key="1">
    <source>
        <dbReference type="SAM" id="Phobius"/>
    </source>
</evidence>
<organism evidence="2 3">
    <name type="scientific">Thalassobacillus hwangdonensis</name>
    <dbReference type="NCBI Taxonomy" id="546108"/>
    <lineage>
        <taxon>Bacteria</taxon>
        <taxon>Bacillati</taxon>
        <taxon>Bacillota</taxon>
        <taxon>Bacilli</taxon>
        <taxon>Bacillales</taxon>
        <taxon>Bacillaceae</taxon>
        <taxon>Thalassobacillus</taxon>
    </lineage>
</organism>
<evidence type="ECO:0000313" key="3">
    <source>
        <dbReference type="Proteomes" id="UP001596990"/>
    </source>
</evidence>
<protein>
    <submittedName>
        <fullName evidence="2">Uncharacterized protein</fullName>
    </submittedName>
</protein>
<feature type="transmembrane region" description="Helical" evidence="1">
    <location>
        <begin position="6"/>
        <end position="37"/>
    </location>
</feature>
<accession>A0ABW3L4K8</accession>
<gene>
    <name evidence="2" type="ORF">ACFQ2J_10035</name>
</gene>
<keyword evidence="3" id="KW-1185">Reference proteome</keyword>
<feature type="transmembrane region" description="Helical" evidence="1">
    <location>
        <begin position="49"/>
        <end position="78"/>
    </location>
</feature>
<keyword evidence="1" id="KW-0812">Transmembrane</keyword>
<dbReference type="Proteomes" id="UP001596990">
    <property type="component" value="Unassembled WGS sequence"/>
</dbReference>
<comment type="caution">
    <text evidence="2">The sequence shown here is derived from an EMBL/GenBank/DDBJ whole genome shotgun (WGS) entry which is preliminary data.</text>
</comment>
<keyword evidence="1" id="KW-1133">Transmembrane helix</keyword>
<dbReference type="EMBL" id="JBHTKL010000005">
    <property type="protein sequence ID" value="MFD1019509.1"/>
    <property type="molecule type" value="Genomic_DNA"/>
</dbReference>
<dbReference type="RefSeq" id="WP_386059515.1">
    <property type="nucleotide sequence ID" value="NZ_JBHTKL010000005.1"/>
</dbReference>
<sequence>MALGCLGSLLLISLVIWAFQFNLYVGIIAIIAGFALLAYKHTLKISGAVLLLVFMIWSFTVHWILGIVSIVISGIFFFREAFKALDEFVKKSNMEKLKKQESFGNCHAFSGEYYKMVIVDEAEDRFAFFDGGDDYEVYPISDLVDVHMHTEDDYSLSSSTGVSTTGAMVGGAIGGGLGALAGGVRKKHRVVHEIDRLAIRLIMKGRPNIVIEFVDTTVSKNSFTFQKASEQAEGLYTTLTERMH</sequence>
<reference evidence="3" key="1">
    <citation type="journal article" date="2019" name="Int. J. Syst. Evol. Microbiol.">
        <title>The Global Catalogue of Microorganisms (GCM) 10K type strain sequencing project: providing services to taxonomists for standard genome sequencing and annotation.</title>
        <authorList>
            <consortium name="The Broad Institute Genomics Platform"/>
            <consortium name="The Broad Institute Genome Sequencing Center for Infectious Disease"/>
            <person name="Wu L."/>
            <person name="Ma J."/>
        </authorList>
    </citation>
    <scope>NUCLEOTIDE SEQUENCE [LARGE SCALE GENOMIC DNA]</scope>
    <source>
        <strain evidence="3">CCUG 56607</strain>
    </source>
</reference>
<evidence type="ECO:0000313" key="2">
    <source>
        <dbReference type="EMBL" id="MFD1019509.1"/>
    </source>
</evidence>
<name>A0ABW3L4K8_9BACI</name>
<proteinExistence type="predicted"/>